<comment type="caution">
    <text evidence="1">The sequence shown here is derived from an EMBL/GenBank/DDBJ whole genome shotgun (WGS) entry which is preliminary data.</text>
</comment>
<sequence>MAHSGMSGLRPVALPMMARPNAWKVRASTTVSPMPSRSKERCARASSSLAASLLKASMTILSGSTKPRSMA</sequence>
<dbReference type="Proteomes" id="UP000716291">
    <property type="component" value="Unassembled WGS sequence"/>
</dbReference>
<keyword evidence="2" id="KW-1185">Reference proteome</keyword>
<organism evidence="1 2">
    <name type="scientific">Rhizopus oryzae</name>
    <name type="common">Mucormycosis agent</name>
    <name type="synonym">Rhizopus arrhizus var. delemar</name>
    <dbReference type="NCBI Taxonomy" id="64495"/>
    <lineage>
        <taxon>Eukaryota</taxon>
        <taxon>Fungi</taxon>
        <taxon>Fungi incertae sedis</taxon>
        <taxon>Mucoromycota</taxon>
        <taxon>Mucoromycotina</taxon>
        <taxon>Mucoromycetes</taxon>
        <taxon>Mucorales</taxon>
        <taxon>Mucorineae</taxon>
        <taxon>Rhizopodaceae</taxon>
        <taxon>Rhizopus</taxon>
    </lineage>
</organism>
<evidence type="ECO:0000313" key="2">
    <source>
        <dbReference type="Proteomes" id="UP000716291"/>
    </source>
</evidence>
<dbReference type="AlphaFoldDB" id="A0A9P7BGW8"/>
<protein>
    <submittedName>
        <fullName evidence="1">Uncharacterized protein</fullName>
    </submittedName>
</protein>
<proteinExistence type="predicted"/>
<accession>A0A9P7BGW8</accession>
<name>A0A9P7BGW8_RHIOR</name>
<reference evidence="1" key="1">
    <citation type="journal article" date="2020" name="Microb. Genom.">
        <title>Genetic diversity of clinical and environmental Mucorales isolates obtained from an investigation of mucormycosis cases among solid organ transplant recipients.</title>
        <authorList>
            <person name="Nguyen M.H."/>
            <person name="Kaul D."/>
            <person name="Muto C."/>
            <person name="Cheng S.J."/>
            <person name="Richter R.A."/>
            <person name="Bruno V.M."/>
            <person name="Liu G."/>
            <person name="Beyhan S."/>
            <person name="Sundermann A.J."/>
            <person name="Mounaud S."/>
            <person name="Pasculle A.W."/>
            <person name="Nierman W.C."/>
            <person name="Driscoll E."/>
            <person name="Cumbie R."/>
            <person name="Clancy C.J."/>
            <person name="Dupont C.L."/>
        </authorList>
    </citation>
    <scope>NUCLEOTIDE SEQUENCE</scope>
    <source>
        <strain evidence="1">GL11</strain>
    </source>
</reference>
<dbReference type="EMBL" id="JAANQT010014365">
    <property type="protein sequence ID" value="KAG1272755.1"/>
    <property type="molecule type" value="Genomic_DNA"/>
</dbReference>
<evidence type="ECO:0000313" key="1">
    <source>
        <dbReference type="EMBL" id="KAG1272755.1"/>
    </source>
</evidence>
<gene>
    <name evidence="1" type="ORF">G6F64_015469</name>
</gene>